<dbReference type="AlphaFoldDB" id="A0A918ZNP3"/>
<comment type="caution">
    <text evidence="1">The sequence shown here is derived from an EMBL/GenBank/DDBJ whole genome shotgun (WGS) entry which is preliminary data.</text>
</comment>
<dbReference type="InterPro" id="IPR008799">
    <property type="entry name" value="Pseudomon_AvrD"/>
</dbReference>
<proteinExistence type="predicted"/>
<evidence type="ECO:0000313" key="2">
    <source>
        <dbReference type="Proteomes" id="UP000641386"/>
    </source>
</evidence>
<keyword evidence="2" id="KW-1185">Reference proteome</keyword>
<dbReference type="Pfam" id="PF05655">
    <property type="entry name" value="AvrD"/>
    <property type="match status" value="1"/>
</dbReference>
<evidence type="ECO:0000313" key="1">
    <source>
        <dbReference type="EMBL" id="GHE61896.1"/>
    </source>
</evidence>
<organism evidence="1 2">
    <name type="scientific">Streptomyces spiralis</name>
    <dbReference type="NCBI Taxonomy" id="66376"/>
    <lineage>
        <taxon>Bacteria</taxon>
        <taxon>Bacillati</taxon>
        <taxon>Actinomycetota</taxon>
        <taxon>Actinomycetes</taxon>
        <taxon>Kitasatosporales</taxon>
        <taxon>Streptomycetaceae</taxon>
        <taxon>Streptomyces</taxon>
    </lineage>
</organism>
<evidence type="ECO:0008006" key="3">
    <source>
        <dbReference type="Google" id="ProtNLM"/>
    </source>
</evidence>
<reference evidence="1" key="2">
    <citation type="submission" date="2020-09" db="EMBL/GenBank/DDBJ databases">
        <authorList>
            <person name="Sun Q."/>
            <person name="Ohkuma M."/>
        </authorList>
    </citation>
    <scope>NUCLEOTIDE SEQUENCE</scope>
    <source>
        <strain evidence="1">JCM 3302</strain>
    </source>
</reference>
<dbReference type="Proteomes" id="UP000641386">
    <property type="component" value="Unassembled WGS sequence"/>
</dbReference>
<accession>A0A918ZNP3</accession>
<dbReference type="EMBL" id="BNBC01000004">
    <property type="protein sequence ID" value="GHE61896.1"/>
    <property type="molecule type" value="Genomic_DNA"/>
</dbReference>
<name>A0A918ZNP3_9ACTN</name>
<protein>
    <recommendedName>
        <fullName evidence="3">Avirulence D protein (AvrD)</fullName>
    </recommendedName>
</protein>
<reference evidence="1" key="1">
    <citation type="journal article" date="2014" name="Int. J. Syst. Evol. Microbiol.">
        <title>Complete genome sequence of Corynebacterium casei LMG S-19264T (=DSM 44701T), isolated from a smear-ripened cheese.</title>
        <authorList>
            <consortium name="US DOE Joint Genome Institute (JGI-PGF)"/>
            <person name="Walter F."/>
            <person name="Albersmeier A."/>
            <person name="Kalinowski J."/>
            <person name="Ruckert C."/>
        </authorList>
    </citation>
    <scope>NUCLEOTIDE SEQUENCE</scope>
    <source>
        <strain evidence="1">JCM 3302</strain>
    </source>
</reference>
<dbReference type="RefSeq" id="WP_189897587.1">
    <property type="nucleotide sequence ID" value="NZ_BNBC01000004.1"/>
</dbReference>
<sequence>MTTDQQLLLHSIDDYLGPGETRFFSRGYQRAGYRVRALDVAPPGSAEPGVRGTLDLDYPADWSRKKDGTDLRPHLSTVDALVLGVQLAELQLTHAYGLSPADRRTVRLSKVVLRAGIEPQEDLRDVPLSARLRTTEPSGDRYRSVHECTVGNLRVRCETEHPIVTRAETGACFGSLTEALGPGEDRFYGEGFKFRRHEINNVEVDGRQHAATAAVRFTRTAGSPDPVEGIAAGERPTVSLIDCFVVNLQLAQVLMYELDGISRAESNTLWMTQTVLTAPEEAREAELIEGLRLTTRAGLTNKRLLSLRGGVWRNVELNGRLAGVGMRCTFAHELPARVAATAR</sequence>
<gene>
    <name evidence="1" type="primary">mmyD</name>
    <name evidence="1" type="ORF">GCM10014715_14310</name>
</gene>